<feature type="compositionally biased region" description="Low complexity" evidence="1">
    <location>
        <begin position="97"/>
        <end position="113"/>
    </location>
</feature>
<accession>A0A674K6X6</accession>
<dbReference type="AlphaFoldDB" id="A0A674K6X6"/>
<gene>
    <name evidence="2" type="primary">TLX2</name>
</gene>
<protein>
    <submittedName>
        <fullName evidence="2">T cell leukemia homeobox 2</fullName>
    </submittedName>
</protein>
<evidence type="ECO:0000256" key="1">
    <source>
        <dbReference type="SAM" id="MobiDB-lite"/>
    </source>
</evidence>
<feature type="region of interest" description="Disordered" evidence="1">
    <location>
        <begin position="21"/>
        <end position="124"/>
    </location>
</feature>
<dbReference type="GeneTree" id="ENSGT00940000165256"/>
<organism evidence="2 3">
    <name type="scientific">Terrapene triunguis</name>
    <name type="common">Three-toed box turtle</name>
    <dbReference type="NCBI Taxonomy" id="2587831"/>
    <lineage>
        <taxon>Eukaryota</taxon>
        <taxon>Metazoa</taxon>
        <taxon>Chordata</taxon>
        <taxon>Craniata</taxon>
        <taxon>Vertebrata</taxon>
        <taxon>Euteleostomi</taxon>
        <taxon>Archelosauria</taxon>
        <taxon>Testudinata</taxon>
        <taxon>Testudines</taxon>
        <taxon>Cryptodira</taxon>
        <taxon>Durocryptodira</taxon>
        <taxon>Testudinoidea</taxon>
        <taxon>Emydidae</taxon>
        <taxon>Terrapene</taxon>
    </lineage>
</organism>
<reference evidence="2" key="2">
    <citation type="submission" date="2025-09" db="UniProtKB">
        <authorList>
            <consortium name="Ensembl"/>
        </authorList>
    </citation>
    <scope>IDENTIFICATION</scope>
</reference>
<evidence type="ECO:0000313" key="2">
    <source>
        <dbReference type="Ensembl" id="ENSTMTP00000028232.1"/>
    </source>
</evidence>
<proteinExistence type="predicted"/>
<dbReference type="Ensembl" id="ENSTMTT00000029263.1">
    <property type="protein sequence ID" value="ENSTMTP00000028232.1"/>
    <property type="gene ID" value="ENSTMTG00000020522.1"/>
</dbReference>
<keyword evidence="3" id="KW-1185">Reference proteome</keyword>
<evidence type="ECO:0000313" key="3">
    <source>
        <dbReference type="Proteomes" id="UP000472274"/>
    </source>
</evidence>
<dbReference type="Proteomes" id="UP000472274">
    <property type="component" value="Unplaced"/>
</dbReference>
<sequence>MAGFRCCLEDCAVPLRRDAAHRAPLPEPHPPQEEEAAHVFQPSADLRAGEALPPAEVPGLGRAGHPGQGPQDDGRPGEDLVPEPPHQVEADGGGARGRAPAGQPADVAPAARGLPEEPEPAAAAGPALHAQLLPLRPAEPAALGRGQEGHVRLRGGICGVRPPCCSLERGERPVCTSPRRLRGALSESLLPRTEPPPAGRPALSAPRWTSRLVELKYTWFACGRWGRSELQRHPLSWASQC</sequence>
<name>A0A674K6X6_9SAUR</name>
<reference evidence="2" key="1">
    <citation type="submission" date="2025-08" db="UniProtKB">
        <authorList>
            <consortium name="Ensembl"/>
        </authorList>
    </citation>
    <scope>IDENTIFICATION</scope>
</reference>